<feature type="domain" description="Bacterial Ig-like" evidence="3">
    <location>
        <begin position="792"/>
        <end position="880"/>
    </location>
</feature>
<dbReference type="NCBIfam" id="TIGR03661">
    <property type="entry name" value="T1SS_VCA0849"/>
    <property type="match status" value="1"/>
</dbReference>
<feature type="compositionally biased region" description="Low complexity" evidence="2">
    <location>
        <begin position="1759"/>
        <end position="1782"/>
    </location>
</feature>
<feature type="domain" description="Bacterial Ig-like" evidence="3">
    <location>
        <begin position="258"/>
        <end position="348"/>
    </location>
</feature>
<feature type="compositionally biased region" description="Low complexity" evidence="2">
    <location>
        <begin position="1445"/>
        <end position="1459"/>
    </location>
</feature>
<evidence type="ECO:0000259" key="3">
    <source>
        <dbReference type="Pfam" id="PF19077"/>
    </source>
</evidence>
<accession>C9Y8W7</accession>
<feature type="domain" description="Bacterial Ig-like" evidence="3">
    <location>
        <begin position="1009"/>
        <end position="1106"/>
    </location>
</feature>
<dbReference type="Pfam" id="PF13517">
    <property type="entry name" value="FG-GAP_3"/>
    <property type="match status" value="2"/>
</dbReference>
<evidence type="ECO:0000256" key="2">
    <source>
        <dbReference type="SAM" id="MobiDB-lite"/>
    </source>
</evidence>
<proteinExistence type="predicted"/>
<feature type="compositionally biased region" description="Low complexity" evidence="2">
    <location>
        <begin position="17"/>
        <end position="34"/>
    </location>
</feature>
<dbReference type="EMBL" id="FN543104">
    <property type="protein sequence ID" value="CBA28118.1"/>
    <property type="molecule type" value="Genomic_DNA"/>
</dbReference>
<feature type="domain" description="Bacterial Ig-like" evidence="3">
    <location>
        <begin position="1893"/>
        <end position="1970"/>
    </location>
</feature>
<feature type="domain" description="Bacterial Ig-like" evidence="3">
    <location>
        <begin position="2184"/>
        <end position="2282"/>
    </location>
</feature>
<feature type="region of interest" description="Disordered" evidence="2">
    <location>
        <begin position="1445"/>
        <end position="1465"/>
    </location>
</feature>
<name>C9Y8W7_CURXX</name>
<dbReference type="InterPro" id="IPR019960">
    <property type="entry name" value="T1SS_VCA0849"/>
</dbReference>
<dbReference type="InterPro" id="IPR011049">
    <property type="entry name" value="Serralysin-like_metalloprot_C"/>
</dbReference>
<protein>
    <recommendedName>
        <fullName evidence="3">Bacterial Ig-like domain-containing protein</fullName>
    </recommendedName>
</protein>
<gene>
    <name evidence="4" type="ORF">Csp_A05680</name>
</gene>
<dbReference type="InterPro" id="IPR028994">
    <property type="entry name" value="Integrin_alpha_N"/>
</dbReference>
<feature type="region of interest" description="Disordered" evidence="2">
    <location>
        <begin position="1759"/>
        <end position="1793"/>
    </location>
</feature>
<evidence type="ECO:0000256" key="1">
    <source>
        <dbReference type="ARBA" id="ARBA00022729"/>
    </source>
</evidence>
<dbReference type="Gene3D" id="2.60.40.10">
    <property type="entry name" value="Immunoglobulins"/>
    <property type="match status" value="19"/>
</dbReference>
<feature type="domain" description="Bacterial Ig-like" evidence="3">
    <location>
        <begin position="9"/>
        <end position="116"/>
    </location>
</feature>
<dbReference type="SUPFAM" id="SSF69318">
    <property type="entry name" value="Integrin alpha N-terminal domain"/>
    <property type="match status" value="1"/>
</dbReference>
<dbReference type="Pfam" id="PF19077">
    <property type="entry name" value="Big_13"/>
    <property type="match status" value="14"/>
</dbReference>
<feature type="region of interest" description="Disordered" evidence="2">
    <location>
        <begin position="17"/>
        <end position="41"/>
    </location>
</feature>
<feature type="domain" description="Bacterial Ig-like" evidence="3">
    <location>
        <begin position="2293"/>
        <end position="2380"/>
    </location>
</feature>
<dbReference type="InterPro" id="IPR013783">
    <property type="entry name" value="Ig-like_fold"/>
</dbReference>
<feature type="domain" description="Bacterial Ig-like" evidence="3">
    <location>
        <begin position="1570"/>
        <end position="1637"/>
    </location>
</feature>
<feature type="domain" description="Bacterial Ig-like" evidence="3">
    <location>
        <begin position="1349"/>
        <end position="1424"/>
    </location>
</feature>
<reference evidence="4" key="1">
    <citation type="journal article" date="2010" name="Nature">
        <title>The dynamic genome of Hydra.</title>
        <authorList>
            <person name="Chapman J.A."/>
            <person name="Kirkness E.F."/>
            <person name="Simakov O."/>
            <person name="Hampson S.E."/>
            <person name="Mitros T."/>
            <person name="Weinmaier T."/>
            <person name="Rattei T."/>
            <person name="Balasubramanian P.G."/>
            <person name="Borman J."/>
            <person name="Busam D."/>
            <person name="Disbennett K."/>
            <person name="Pfannkoch C."/>
            <person name="Sumin N."/>
            <person name="Sutton G."/>
            <person name="Viswanathan L."/>
            <person name="Walenz B."/>
            <person name="Goodstein D.M."/>
            <person name="Hellsten U."/>
            <person name="Kawashima T."/>
            <person name="Prochnik S.E."/>
            <person name="Putnam N.H."/>
            <person name="Shu S."/>
            <person name="Blumberg B."/>
            <person name="Dana C.E."/>
            <person name="Gee L."/>
            <person name="Kibler D.F."/>
            <person name="Law L."/>
            <person name="Lindgens D."/>
            <person name="Martinez D.E."/>
            <person name="Peng J."/>
            <person name="Wigge P.A."/>
            <person name="Bertulat B."/>
            <person name="Guder C."/>
            <person name="Nakamura Y."/>
            <person name="Ozbek S."/>
            <person name="Watanabe H."/>
            <person name="Khalturin K."/>
            <person name="Hemmrich G."/>
            <person name="Franke A."/>
            <person name="Augustin R."/>
            <person name="Fraune S."/>
            <person name="Hayakawa E."/>
            <person name="Hayakawa S."/>
            <person name="Hirose M."/>
            <person name="Hwang J."/>
            <person name="Ikeo K."/>
            <person name="Nishimiya-Fujisawa C."/>
            <person name="Ogura A."/>
            <person name="Takahashi T."/>
            <person name="Steinmetz P.R."/>
            <person name="Zhang X."/>
            <person name="Aufschnaiter R."/>
            <person name="Eder M.K."/>
            <person name="Gorny A.K."/>
            <person name="Salvenmoser W."/>
            <person name="Heimberg A.M."/>
            <person name="Wheeler B.M."/>
            <person name="Peterson K.J."/>
            <person name="Boettger A."/>
            <person name="Tischler P."/>
            <person name="Wolf A."/>
            <person name="Gojobori T."/>
            <person name="Remington K.A."/>
            <person name="Strausberg R.L."/>
            <person name="Venter J."/>
            <person name="Technau U."/>
            <person name="Hobmayer B."/>
            <person name="Bosch T.C."/>
            <person name="Holstein T.W."/>
            <person name="Fujisawa T."/>
            <person name="Bode H.R."/>
            <person name="David C.N."/>
            <person name="Rokhsar D.S."/>
            <person name="Steele R.E."/>
        </authorList>
    </citation>
    <scope>NUCLEOTIDE SEQUENCE</scope>
</reference>
<feature type="domain" description="Bacterial Ig-like" evidence="3">
    <location>
        <begin position="1652"/>
        <end position="1762"/>
    </location>
</feature>
<sequence>MVVVDLTANAPTAAVLDPGSDTGTKGDGTTTVTTPRLSGSGGEAGATIQVYAGTSTTPVATGTVNADGTWAILPGLTSASGGWASALTTGVQVLTVKQTDLAGNTSNASAPLSLTIAAPVTVNAPTGFKLTGTTAVDTGFSQTDNITSATSLTFTGSGAVAGGTVEVWQFDPTGTTALNRLGTSSTTTSGTWTTGVITSNASVLPESSSAYVIKARVLDAQGNASAFTTGISGTDTLSLTIDRTAPVTNLTFVGGLSVDSGRNSTDGVTNESTQTLTVSGATPGSRVQIFNGTSTTALATLTETSIPGTFSGQVTLPAGFTYSLRAAEVDTAGNVGSRSTVALAVTVDQAAPSALTINTPPTSGAAQPTITGSGAEANAIIELVSAADGTTVLASGYTSTSGTWSVQLPNQATGSDQIISFKARQKDLAGNASDLQALASSVTISATSAGVTANTTVVPQLAAPVLKASSDSGAFNNDGITNATQPVLVISGVSSSVTAGTQLKAYNGLVEVPGTFSAGTGAGVWEFTPTTPLAAANYSFNVTQTVGSTTSAVSPNLAVTVDTASAAPVLITTTAAVVGTNTSVTVTGEAGGIIEVIDSYNNGTTTVSSTVGRITLTSTAGTTVPVTLPGVGTHTLTLRQTDLAGNTKLVGGADALSTGSVVYAVNPAPATAPVLNNLSTSDDTFSITGSQTVNSQVVNYGTDNTTKNTTVTVSGSWANNGDAIQLFQLQSDGSTYVAVGTPITVTAGAWSTTVNLNTNATTTLKARASNPMGSSDFSANALTITHDSLAPTVPTVGLAAASDSGVQGDNRTNSATITLTGTAEAGALIRVYTGSAEVNSGTVVYADSQGNWSKDVPNISASTTYVVTATDKAGNVSSTGTATGVANTGTGTSYAVIFDNTAPTSQLIITGGANISTSLLPSVAGTGAEVVNGVGAFVEIYSSNNDLLGRTQANSAGAWSLQLTSLDKAGSYAITAKTRDAAGNLQTTGTATSTLTVADNTPIVAPTTTALPNITLLAADDTGTPGDNATVLARPRLTGTGAVPAAVVQVFKSGSLIGSGVVNGDGTWTITPTVDLTTGSNSLTATQQLAGQSVSASTSYSVTINTPTASNAITITANIATDDKINATELNAGVTLSGATTATSTSQVSLTLTNKVTGASFTVNPTTVSSSTWSYSLNTATVNTYNLGGDSQLGNFNVKVTQTTSADSVSATRDLTIGTTVPVGAPGGPTLAPASNSGNLNDNVTNITTPTFTGTAVAGSRVNLYYGGTNLIGTGVADTNGVYTIAYGAGLSSAPAALTDGVAATTGAGTTYSITAKYADAANNNVASTASTALSMAVDLASGKPVVNNTSANTTTINPILSGTGEGRATIQLFDNGSVTPFGTTQVRADGTWSFQSTLDAGSHNIIATQTDVAGNVASAGTTAVNLTLSGTATTAPTFPTLAANQDTAGADTTGTTTDQISTVSKPSFNGTSTTAGATLQLWANGLLVASTTASSTANVGGTFDYAFTPASYTTALTNVNQLRVVQVVNGVSSTPSASYTWTVDNFIAPSTPVLTSSSTDSYGNIYSASVASGLTPTLTGTTEAGARVQVLDNGAPVATVTANASGVWTYAFTSLASGNHSITTLVTDLAGNQVTLNKSAAYVFKTLTATPSTPTVQVLSGGDSGRSSSDGVTNVTSQTFKGTVSVTAGQDAPTVNIYDTVTVNGTPTTTLLGTATADNTGAWVYTATLATGSTHTITARAKDLSGNLSSATPVTTLTVDTTAPSTPAAPTLGTDQDTAGSGTTGTTGDGITRITQPVLTGTVEADTTVELYDNGNLVGSLLTATGSYSISPSAPLAQGAHSLTVQVVDAAGNRSAASPATAITVDSTISPISFFGLPSANVLFSSGGVITTTSTSPTLQGFGEAGATVTVFNGSNTVGTATVGTDGKWTVAPSSALTDNTTYTLTAQQVDRAGNTSTATAPLTLRVETGATAPTLSLQTSSDTGTLDDGITARSTPTVVNKAGQGTATAGDTVNLYNDTTGAVLGSGVADANGNWAITLTSALVDNTYSLIAKVGAYNGGTTLGTLGLKIDSQPDAAPTGLALAADSDTGTLGDNLTNLSSPVIAGGGATAGATVRLLEGSTLLGQGVADGAGNWRVQSATLSAGAHTLTAVQVDAAGNVSGASNALVVTVDTAAAALSAPVLNAADDTGILDNRTSQSSLTVSGQGAEANAWVSVFNTANGVTTQLARVQAGADGKWSAALTGLPGSATGTAYSLTARQLDAAGNISAASTALALVVDNAAAAPTIALDSSSATNDTGTLGDGRTQNTRPVLKGTAEAGATVQVLLDAGNGTTTLLATVVADSAGAFSWTPGADLTQGTYRLLTRQTDVAGNTSVLSAAYSLLILPSTTVNTDILKTGGIGGGQLVDLNNDGLVDVMKYTTVAAQSVYLKTPTGLDYVQGPSLPAGFAPSLSSLVDLNNDGIMEVADPLANGATVGMRVYFWNSSQSTVSISAGVGSVNQASGYFANWLGNGNLGASLNGQLATAVANGKMVGVAGNSNSDRQSAAYDANGDGYLDVMYASNSGVSGLWINKGDGTAFTATGLLNNAGAGVQGHITTIDYNNDGVLDIFSGSRVTQGLGNGVYTNVTVQVGFLSTGSSASNTNAMVADVNADGWQDLLVWSQTYNFEVWLNVGGTFQLQTTNKVFDLSGSLVLDGGVGVAAVSAMDINGDRSLDLALSNSGAGIVSYNATAVAENTYLRIEVANSTGNTTLSTGAQVTLYDSSTGNLVATQLVGNNVLGYRASRAGAPYAEFFGLDPAKTYDVVVRYPGNDQGVTVVSGKSGLGTTGIAGSVLREIVDSQLTAVSPGGKDVITVAPENRSTATDGGNWVGTRYADYMVGDKGDDTFTPNGGNVGEAGDTIDLSNGGHDKVVFNTVLNTYTPANISGFSNGSFTQAGGNGDTINVSGLLTALGYTGARDAASVASVLQVVASRDLSSDGYTVSSSGAATHLMLQTKNSSGAWQNVALIKGAGGVELANTLTPSNGNYLSALMANGNLQLGQLSLGGTTPGITWSETQANSLQALYSDLTVLADGGTFSQDFSKGSLKVTLGDAYAEDRLSLVTTGLVSVSGSNVSYNGVVIGTVDSTLNGTAGQALQVNLAFAGTSLSKAEQAVAVQAVARAVQYQNNGNTPPDFYRDLTLQVSDGETTAKMVGQLTVTPQANTSTVAGKSVVSGTNAVDTNLAGTSGNDTIVGYGGPVINASTSSATGDTITGNGGRDTFVYRKGNVGRDTITDFAVYTVGNGTAASTAADTINVADLLQGYVPGTSSVNDFVRVVNNGSGVAQVQVDYNGKADGSSFMPYMVMNLTGVTLASTGMASFDALRDSLVAHDQLVLSSQQLTAQTTAMAKITAYAAGTGTLGVSDYVNAGVSGVSTLNLDTVNAKVQAAYVAAGNSASAVNDSFKVQDLVYPTITGAAAKLVTLTVNYALQGGTTTSGKPMGWTSPTPQTAATP</sequence>
<dbReference type="SUPFAM" id="SSF51120">
    <property type="entry name" value="beta-Roll"/>
    <property type="match status" value="1"/>
</dbReference>
<feature type="domain" description="Bacterial Ig-like" evidence="3">
    <location>
        <begin position="1973"/>
        <end position="2073"/>
    </location>
</feature>
<feature type="domain" description="Bacterial Ig-like" evidence="3">
    <location>
        <begin position="465"/>
        <end position="563"/>
    </location>
</feature>
<keyword evidence="1" id="KW-0732">Signal</keyword>
<dbReference type="InterPro" id="IPR013517">
    <property type="entry name" value="FG-GAP"/>
</dbReference>
<dbReference type="InterPro" id="IPR044016">
    <property type="entry name" value="Big_13"/>
</dbReference>
<evidence type="ECO:0000313" key="4">
    <source>
        <dbReference type="EMBL" id="CBA28118.1"/>
    </source>
</evidence>
<organism evidence="4">
    <name type="scientific">Curvibacter symbiont subsp. Hydra magnipapillata</name>
    <dbReference type="NCBI Taxonomy" id="667019"/>
    <lineage>
        <taxon>Bacteria</taxon>
        <taxon>Pseudomonadati</taxon>
        <taxon>Pseudomonadota</taxon>
        <taxon>Betaproteobacteria</taxon>
        <taxon>Burkholderiales</taxon>
        <taxon>Comamonadaceae</taxon>
        <taxon>Curvibacter</taxon>
    </lineage>
</organism>
<feature type="domain" description="Bacterial Ig-like" evidence="3">
    <location>
        <begin position="2082"/>
        <end position="2175"/>
    </location>
</feature>
<dbReference type="NCBIfam" id="NF033510">
    <property type="entry name" value="Ca_tandemer"/>
    <property type="match status" value="7"/>
</dbReference>
<feature type="domain" description="Bacterial Ig-like" evidence="3">
    <location>
        <begin position="1781"/>
        <end position="1867"/>
    </location>
</feature>